<dbReference type="RefSeq" id="WP_320251859.1">
    <property type="nucleotide sequence ID" value="NZ_JAVIIQ010000012.1"/>
</dbReference>
<comment type="caution">
    <text evidence="1">The sequence shown here is derived from an EMBL/GenBank/DDBJ whole genome shotgun (WGS) entry which is preliminary data.</text>
</comment>
<accession>A0ABU5AB85</accession>
<name>A0ABU5AB85_9HYPH</name>
<proteinExistence type="predicted"/>
<protein>
    <submittedName>
        <fullName evidence="1">Uncharacterized protein</fullName>
    </submittedName>
</protein>
<reference evidence="1 2" key="1">
    <citation type="submission" date="2023-08" db="EMBL/GenBank/DDBJ databases">
        <title>Implementing the SeqCode for naming new Mesorhizobium species isolated from Vachellia karroo root nodules.</title>
        <authorList>
            <person name="Van Lill M."/>
        </authorList>
    </citation>
    <scope>NUCLEOTIDE SEQUENCE [LARGE SCALE GENOMIC DNA]</scope>
    <source>
        <strain evidence="1 2">VK25D</strain>
    </source>
</reference>
<organism evidence="1 2">
    <name type="scientific">Mesorhizobium vachelliae</name>
    <dbReference type="NCBI Taxonomy" id="3072309"/>
    <lineage>
        <taxon>Bacteria</taxon>
        <taxon>Pseudomonadati</taxon>
        <taxon>Pseudomonadota</taxon>
        <taxon>Alphaproteobacteria</taxon>
        <taxon>Hyphomicrobiales</taxon>
        <taxon>Phyllobacteriaceae</taxon>
        <taxon>Mesorhizobium</taxon>
    </lineage>
</organism>
<keyword evidence="2" id="KW-1185">Reference proteome</keyword>
<sequence length="177" mass="19764">MTMNEQYTVYLIGGDTGGEEQAVFTLHDVGARCRLTCIYRNKVVEAEEDDYFEALCQIRKQLEPEGILPFCYGASANIFPEGTVTEMSRGLVVCKVKAGEHPKKSDLVNIFDDGYDVMPVFVSMQQQFWDSWLASLPRSEDSEVTTPKVGIAPSLSRLLTFGFAKALKLLTPRPRGK</sequence>
<evidence type="ECO:0000313" key="2">
    <source>
        <dbReference type="Proteomes" id="UP001285154"/>
    </source>
</evidence>
<gene>
    <name evidence="1" type="ORF">RFM42_25560</name>
</gene>
<evidence type="ECO:0000313" key="1">
    <source>
        <dbReference type="EMBL" id="MDX8534382.1"/>
    </source>
</evidence>
<dbReference type="EMBL" id="JAVIIQ010000012">
    <property type="protein sequence ID" value="MDX8534382.1"/>
    <property type="molecule type" value="Genomic_DNA"/>
</dbReference>
<dbReference type="Proteomes" id="UP001285154">
    <property type="component" value="Unassembled WGS sequence"/>
</dbReference>